<dbReference type="SUPFAM" id="SSF141523">
    <property type="entry name" value="L,D-transpeptidase catalytic domain-like"/>
    <property type="match status" value="1"/>
</dbReference>
<comment type="similarity">
    <text evidence="2">Belongs to the YkuD family.</text>
</comment>
<dbReference type="GO" id="GO:0009252">
    <property type="term" value="P:peptidoglycan biosynthetic process"/>
    <property type="evidence" value="ECO:0007669"/>
    <property type="project" value="UniProtKB-UniPathway"/>
</dbReference>
<organism evidence="9">
    <name type="scientific">Arsenophonus endosymbiont of Trialeurodes vaporariorum</name>
    <dbReference type="NCBI Taxonomy" id="235567"/>
    <lineage>
        <taxon>Bacteria</taxon>
        <taxon>Pseudomonadati</taxon>
        <taxon>Pseudomonadota</taxon>
        <taxon>Gammaproteobacteria</taxon>
        <taxon>Enterobacterales</taxon>
        <taxon>Morganellaceae</taxon>
        <taxon>Arsenophonus</taxon>
    </lineage>
</organism>
<comment type="pathway">
    <text evidence="1 7">Cell wall biogenesis; peptidoglycan biosynthesis.</text>
</comment>
<evidence type="ECO:0000256" key="1">
    <source>
        <dbReference type="ARBA" id="ARBA00004752"/>
    </source>
</evidence>
<evidence type="ECO:0000256" key="2">
    <source>
        <dbReference type="ARBA" id="ARBA00005992"/>
    </source>
</evidence>
<evidence type="ECO:0000313" key="9">
    <source>
        <dbReference type="EMBL" id="SSW95806.1"/>
    </source>
</evidence>
<feature type="active site" description="Nucleophile" evidence="7">
    <location>
        <position position="91"/>
    </location>
</feature>
<dbReference type="InterPro" id="IPR005490">
    <property type="entry name" value="LD_TPept_cat_dom"/>
</dbReference>
<name>A0A3B0MN72_9GAMM</name>
<dbReference type="PANTHER" id="PTHR36699:SF1">
    <property type="entry name" value="L,D-TRANSPEPTIDASE YAFK-RELATED"/>
    <property type="match status" value="1"/>
</dbReference>
<dbReference type="Pfam" id="PF03734">
    <property type="entry name" value="YkuD"/>
    <property type="match status" value="1"/>
</dbReference>
<evidence type="ECO:0000256" key="3">
    <source>
        <dbReference type="ARBA" id="ARBA00022679"/>
    </source>
</evidence>
<dbReference type="PANTHER" id="PTHR36699">
    <property type="entry name" value="LD-TRANSPEPTIDASE"/>
    <property type="match status" value="1"/>
</dbReference>
<dbReference type="AlphaFoldDB" id="A0A3B0MN72"/>
<dbReference type="GO" id="GO:0004180">
    <property type="term" value="F:carboxypeptidase activity"/>
    <property type="evidence" value="ECO:0007669"/>
    <property type="project" value="UniProtKB-ARBA"/>
</dbReference>
<dbReference type="UniPathway" id="UPA00219"/>
<dbReference type="GO" id="GO:0071555">
    <property type="term" value="P:cell wall organization"/>
    <property type="evidence" value="ECO:0007669"/>
    <property type="project" value="UniProtKB-UniRule"/>
</dbReference>
<gene>
    <name evidence="9" type="ORF">ARTV_1904</name>
</gene>
<dbReference type="InterPro" id="IPR038063">
    <property type="entry name" value="Transpep_catalytic_dom"/>
</dbReference>
<feature type="domain" description="L,D-TPase catalytic" evidence="8">
    <location>
        <begin position="1"/>
        <end position="122"/>
    </location>
</feature>
<protein>
    <recommendedName>
        <fullName evidence="8">L,D-TPase catalytic domain-containing protein</fullName>
    </recommendedName>
</protein>
<keyword evidence="6 7" id="KW-0961">Cell wall biogenesis/degradation</keyword>
<evidence type="ECO:0000256" key="5">
    <source>
        <dbReference type="ARBA" id="ARBA00022984"/>
    </source>
</evidence>
<dbReference type="GO" id="GO:0016740">
    <property type="term" value="F:transferase activity"/>
    <property type="evidence" value="ECO:0007669"/>
    <property type="project" value="UniProtKB-KW"/>
</dbReference>
<dbReference type="EMBL" id="UFQR01000007">
    <property type="protein sequence ID" value="SSW95806.1"/>
    <property type="molecule type" value="Genomic_DNA"/>
</dbReference>
<dbReference type="PROSITE" id="PS52029">
    <property type="entry name" value="LD_TPASE"/>
    <property type="match status" value="1"/>
</dbReference>
<sequence>MLELYTKNEKGLFSLFKSYPICHFSGGLGPKKRQGDLKSPEGFYRITRSQLKPDSKYYRAFNLGFPNKYDQAHGYTGAYLMVHGGCKSIGCYAMTDRYINEIYRYVENALQNGQYEIQVNIYPFKMTSNKMNHHRNSRYYTFWRQLQPAYEYFTKTNQLPVIHIQQGQYLVNQFPNHQSSPATADERLQYALTKME</sequence>
<evidence type="ECO:0000259" key="8">
    <source>
        <dbReference type="PROSITE" id="PS52029"/>
    </source>
</evidence>
<feature type="active site" description="Proton donor/acceptor" evidence="7">
    <location>
        <position position="83"/>
    </location>
</feature>
<proteinExistence type="inferred from homology"/>
<dbReference type="CDD" id="cd16913">
    <property type="entry name" value="YkuD_like"/>
    <property type="match status" value="1"/>
</dbReference>
<keyword evidence="4 7" id="KW-0133">Cell shape</keyword>
<accession>A0A3B0MN72</accession>
<dbReference type="GO" id="GO:0008360">
    <property type="term" value="P:regulation of cell shape"/>
    <property type="evidence" value="ECO:0007669"/>
    <property type="project" value="UniProtKB-UniRule"/>
</dbReference>
<keyword evidence="5 7" id="KW-0573">Peptidoglycan synthesis</keyword>
<reference evidence="9" key="1">
    <citation type="submission" date="2018-04" db="EMBL/GenBank/DDBJ databases">
        <authorList>
            <person name="Go L.Y."/>
            <person name="Mitchell J.A."/>
        </authorList>
    </citation>
    <scope>NUCLEOTIDE SEQUENCE</scope>
    <source>
        <strain evidence="9">ARTV</strain>
    </source>
</reference>
<evidence type="ECO:0000256" key="4">
    <source>
        <dbReference type="ARBA" id="ARBA00022960"/>
    </source>
</evidence>
<keyword evidence="3" id="KW-0808">Transferase</keyword>
<evidence type="ECO:0000256" key="6">
    <source>
        <dbReference type="ARBA" id="ARBA00023316"/>
    </source>
</evidence>
<evidence type="ECO:0000256" key="7">
    <source>
        <dbReference type="PROSITE-ProRule" id="PRU01373"/>
    </source>
</evidence>